<feature type="non-terminal residue" evidence="1">
    <location>
        <position position="1"/>
    </location>
</feature>
<name>A0A8S3A116_9BILA</name>
<protein>
    <submittedName>
        <fullName evidence="1">Uncharacterized protein</fullName>
    </submittedName>
</protein>
<gene>
    <name evidence="1" type="ORF">SMN809_LOCUS42019</name>
</gene>
<proteinExistence type="predicted"/>
<dbReference type="Proteomes" id="UP000676336">
    <property type="component" value="Unassembled WGS sequence"/>
</dbReference>
<accession>A0A8S3A116</accession>
<evidence type="ECO:0000313" key="2">
    <source>
        <dbReference type="Proteomes" id="UP000676336"/>
    </source>
</evidence>
<reference evidence="1" key="1">
    <citation type="submission" date="2021-02" db="EMBL/GenBank/DDBJ databases">
        <authorList>
            <person name="Nowell W R."/>
        </authorList>
    </citation>
    <scope>NUCLEOTIDE SEQUENCE</scope>
</reference>
<dbReference type="AlphaFoldDB" id="A0A8S3A116"/>
<sequence length="27" mass="3043">LHHYNGNKVGSSPLLSSLNLRLMKPEH</sequence>
<dbReference type="EMBL" id="CAJOBI010120139">
    <property type="protein sequence ID" value="CAF4674159.1"/>
    <property type="molecule type" value="Genomic_DNA"/>
</dbReference>
<comment type="caution">
    <text evidence="1">The sequence shown here is derived from an EMBL/GenBank/DDBJ whole genome shotgun (WGS) entry which is preliminary data.</text>
</comment>
<organism evidence="1 2">
    <name type="scientific">Rotaria magnacalcarata</name>
    <dbReference type="NCBI Taxonomy" id="392030"/>
    <lineage>
        <taxon>Eukaryota</taxon>
        <taxon>Metazoa</taxon>
        <taxon>Spiralia</taxon>
        <taxon>Gnathifera</taxon>
        <taxon>Rotifera</taxon>
        <taxon>Eurotatoria</taxon>
        <taxon>Bdelloidea</taxon>
        <taxon>Philodinida</taxon>
        <taxon>Philodinidae</taxon>
        <taxon>Rotaria</taxon>
    </lineage>
</organism>
<evidence type="ECO:0000313" key="1">
    <source>
        <dbReference type="EMBL" id="CAF4674159.1"/>
    </source>
</evidence>